<protein>
    <recommendedName>
        <fullName evidence="3">DUF4090 domain-containing protein</fullName>
    </recommendedName>
</protein>
<dbReference type="eggNOG" id="ENOG5031D1H">
    <property type="taxonomic scope" value="Bacteria"/>
</dbReference>
<accession>A0A0A1ZK39</accession>
<gene>
    <name evidence="1" type="ORF">EU91_0528</name>
</gene>
<evidence type="ECO:0000313" key="1">
    <source>
        <dbReference type="EMBL" id="KGF88594.1"/>
    </source>
</evidence>
<dbReference type="Proteomes" id="UP000030598">
    <property type="component" value="Unassembled WGS sequence"/>
</dbReference>
<reference evidence="2" key="1">
    <citation type="journal article" date="2014" name="Sci. Data">
        <title>Genomes of diverse isolates of the marine cyanobacterium Prochlorococcus.</title>
        <authorList>
            <person name="Biller S."/>
            <person name="Berube P."/>
            <person name="Thompson J."/>
            <person name="Kelly L."/>
            <person name="Roggensack S."/>
            <person name="Awad L."/>
            <person name="Roache-Johnson K."/>
            <person name="Ding H."/>
            <person name="Giovannoni S.J."/>
            <person name="Moore L.R."/>
            <person name="Chisholm S.W."/>
        </authorList>
    </citation>
    <scope>NUCLEOTIDE SEQUENCE [LARGE SCALE GENOMIC DNA]</scope>
    <source>
        <strain evidence="2">GP2</strain>
    </source>
</reference>
<comment type="caution">
    <text evidence="1">The sequence shown here is derived from an EMBL/GenBank/DDBJ whole genome shotgun (WGS) entry which is preliminary data.</text>
</comment>
<name>A0A0A1ZK39_PROMR</name>
<evidence type="ECO:0008006" key="3">
    <source>
        <dbReference type="Google" id="ProtNLM"/>
    </source>
</evidence>
<sequence length="90" mass="10464">MKKMGMQAVDLAIENGVDLDGTPIPQKMLNLYNRIMDEENKRQRSGVKKSMRNRCVKTGSKHFDKETLNQLLIDSGWEGLKEKEILFFYN</sequence>
<proteinExistence type="predicted"/>
<dbReference type="Pfam" id="PF13319">
    <property type="entry name" value="DUF4090"/>
    <property type="match status" value="1"/>
</dbReference>
<dbReference type="EMBL" id="JNAH01000003">
    <property type="protein sequence ID" value="KGF88594.1"/>
    <property type="molecule type" value="Genomic_DNA"/>
</dbReference>
<evidence type="ECO:0000313" key="2">
    <source>
        <dbReference type="Proteomes" id="UP000030598"/>
    </source>
</evidence>
<dbReference type="RefSeq" id="WP_032524092.1">
    <property type="nucleotide sequence ID" value="NZ_CP138934.1"/>
</dbReference>
<organism evidence="1 2">
    <name type="scientific">Prochlorococcus marinus str. GP2</name>
    <dbReference type="NCBI Taxonomy" id="59925"/>
    <lineage>
        <taxon>Bacteria</taxon>
        <taxon>Bacillati</taxon>
        <taxon>Cyanobacteriota</taxon>
        <taxon>Cyanophyceae</taxon>
        <taxon>Synechococcales</taxon>
        <taxon>Prochlorococcaceae</taxon>
        <taxon>Prochlorococcus</taxon>
    </lineage>
</organism>
<dbReference type="STRING" id="59925.EU91_0528"/>
<dbReference type="AlphaFoldDB" id="A0A0A1ZK39"/>
<dbReference type="InterPro" id="IPR025149">
    <property type="entry name" value="DUF4090"/>
</dbReference>
<dbReference type="OrthoDB" id="426046at2"/>